<dbReference type="STRING" id="595528.A0A0D2UG78"/>
<evidence type="ECO:0000256" key="8">
    <source>
        <dbReference type="ARBA" id="ARBA00023002"/>
    </source>
</evidence>
<evidence type="ECO:0000256" key="3">
    <source>
        <dbReference type="ARBA" id="ARBA00004972"/>
    </source>
</evidence>
<evidence type="ECO:0000256" key="5">
    <source>
        <dbReference type="ARBA" id="ARBA00022714"/>
    </source>
</evidence>
<reference evidence="21" key="1">
    <citation type="submission" date="2011-02" db="EMBL/GenBank/DDBJ databases">
        <title>The Genome Sequence of Capsaspora owczarzaki ATCC 30864.</title>
        <authorList>
            <person name="Russ C."/>
            <person name="Cuomo C."/>
            <person name="Burger G."/>
            <person name="Gray M.W."/>
            <person name="Holland P.W.H."/>
            <person name="King N."/>
            <person name="Lang F.B.F."/>
            <person name="Roger A.J."/>
            <person name="Ruiz-Trillo I."/>
            <person name="Young S.K."/>
            <person name="Zeng Q."/>
            <person name="Gargeya S."/>
            <person name="Alvarado L."/>
            <person name="Berlin A."/>
            <person name="Chapman S.B."/>
            <person name="Chen Z."/>
            <person name="Freedman E."/>
            <person name="Gellesch M."/>
            <person name="Goldberg J."/>
            <person name="Griggs A."/>
            <person name="Gujja S."/>
            <person name="Heilman E."/>
            <person name="Heiman D."/>
            <person name="Howarth C."/>
            <person name="Mehta T."/>
            <person name="Neiman D."/>
            <person name="Pearson M."/>
            <person name="Roberts A."/>
            <person name="Saif S."/>
            <person name="Shea T."/>
            <person name="Shenoy N."/>
            <person name="Sisk P."/>
            <person name="Stolte C."/>
            <person name="Sykes S."/>
            <person name="White J."/>
            <person name="Yandava C."/>
            <person name="Haas B."/>
            <person name="Nusbaum C."/>
            <person name="Birren B."/>
        </authorList>
    </citation>
    <scope>NUCLEOTIDE SEQUENCE</scope>
    <source>
        <strain evidence="21">ATCC 30864</strain>
    </source>
</reference>
<dbReference type="InterPro" id="IPR045605">
    <property type="entry name" value="KshA-like_C"/>
</dbReference>
<keyword evidence="11 17" id="KW-0472">Membrane</keyword>
<dbReference type="InterPro" id="IPR036922">
    <property type="entry name" value="Rieske_2Fe-2S_sf"/>
</dbReference>
<dbReference type="GO" id="GO:0046872">
    <property type="term" value="F:metal ion binding"/>
    <property type="evidence" value="ECO:0007669"/>
    <property type="project" value="UniProtKB-KW"/>
</dbReference>
<dbReference type="AlphaFoldDB" id="A0A0D2UG78"/>
<dbReference type="Proteomes" id="UP000008743">
    <property type="component" value="Unassembled WGS sequence"/>
</dbReference>
<dbReference type="PANTHER" id="PTHR21266">
    <property type="entry name" value="IRON-SULFUR DOMAIN CONTAINING PROTEIN"/>
    <property type="match status" value="1"/>
</dbReference>
<keyword evidence="18" id="KW-0732">Signal</keyword>
<sequence>MVTKSTLCVATAGVVALAAAVMADLSASASSESDGLPQQAHHHFVQERQGFLVSTASAIFASVAPSIRNITEAIPHAIESGEAMHFARENWLYLILTVVGGIAAIVFAFRALFVPFVLIRRMEEIGYIQEKRRSNEKLAMDTKLRRKRGNLPPPFPNGWYRLCDSRDLKVKDVKNIDALGQHFVVFRGEDKRVSVLDAYCPHLGANLGIGGKVKGNEIECPFHGWTFNHDGKCTNIPYATKVPEFAKTRKWTSLETNSHVLVWFDAENREPAWFPPSLEEVNSGSWTFRGYTEHNINAHIQEVPENGADIAHLKHVHSPLMASGTDLRATRTEGGPRFQAIGEHVWDASWTPGEGIDKHIGFLELVHQMTIFGIIFSPLNFYVSAQQIGPALVYLKWRSLFGQGVFIQSVTPVAPMEQLVVHTVYAEWKVPTWFAKFVMLSEALQVERDIMIWNNKCFVDKPLLIPEDSLIGKWRRWYSQFYSESSRDVIEPTSLDW</sequence>
<evidence type="ECO:0000256" key="1">
    <source>
        <dbReference type="ARBA" id="ARBA00001962"/>
    </source>
</evidence>
<comment type="cofactor">
    <cofactor evidence="1">
        <name>Fe cation</name>
        <dbReference type="ChEBI" id="CHEBI:24875"/>
    </cofactor>
</comment>
<name>A0A0D2UG78_CAPO3</name>
<evidence type="ECO:0000313" key="20">
    <source>
        <dbReference type="EMBL" id="KJE94081.1"/>
    </source>
</evidence>
<organism evidence="20 21">
    <name type="scientific">Capsaspora owczarzaki (strain ATCC 30864)</name>
    <dbReference type="NCBI Taxonomy" id="595528"/>
    <lineage>
        <taxon>Eukaryota</taxon>
        <taxon>Filasterea</taxon>
        <taxon>Capsaspora</taxon>
    </lineage>
</organism>
<evidence type="ECO:0000256" key="18">
    <source>
        <dbReference type="SAM" id="SignalP"/>
    </source>
</evidence>
<dbReference type="PROSITE" id="PS51296">
    <property type="entry name" value="RIESKE"/>
    <property type="match status" value="1"/>
</dbReference>
<dbReference type="EC" id="1.14.19.21" evidence="14"/>
<feature type="signal peptide" evidence="18">
    <location>
        <begin position="1"/>
        <end position="23"/>
    </location>
</feature>
<dbReference type="EMBL" id="KE346366">
    <property type="protein sequence ID" value="KJE94081.1"/>
    <property type="molecule type" value="Genomic_DNA"/>
</dbReference>
<keyword evidence="8" id="KW-0560">Oxidoreductase</keyword>
<dbReference type="PhylomeDB" id="A0A0D2UG78"/>
<comment type="similarity">
    <text evidence="13">Belongs to the cholesterol 7-desaturase family.</text>
</comment>
<dbReference type="Gene3D" id="2.102.10.10">
    <property type="entry name" value="Rieske [2Fe-2S] iron-sulphur domain"/>
    <property type="match status" value="1"/>
</dbReference>
<evidence type="ECO:0000256" key="7">
    <source>
        <dbReference type="ARBA" id="ARBA00022989"/>
    </source>
</evidence>
<gene>
    <name evidence="20" type="ORF">CAOG_004775</name>
</gene>
<accession>A0A0D2UG78</accession>
<evidence type="ECO:0000256" key="10">
    <source>
        <dbReference type="ARBA" id="ARBA00023014"/>
    </source>
</evidence>
<evidence type="ECO:0000256" key="14">
    <source>
        <dbReference type="ARBA" id="ARBA00026095"/>
    </source>
</evidence>
<evidence type="ECO:0000256" key="16">
    <source>
        <dbReference type="ARBA" id="ARBA00049548"/>
    </source>
</evidence>
<comment type="catalytic activity">
    <reaction evidence="15">
        <text>cholesterol + NADH + O2 + H(+) = 7-dehydrocholesterol + NAD(+) + 2 H2O</text>
        <dbReference type="Rhea" id="RHEA:51644"/>
        <dbReference type="ChEBI" id="CHEBI:15377"/>
        <dbReference type="ChEBI" id="CHEBI:15378"/>
        <dbReference type="ChEBI" id="CHEBI:15379"/>
        <dbReference type="ChEBI" id="CHEBI:16113"/>
        <dbReference type="ChEBI" id="CHEBI:17759"/>
        <dbReference type="ChEBI" id="CHEBI:57540"/>
        <dbReference type="ChEBI" id="CHEBI:57945"/>
        <dbReference type="EC" id="1.14.19.21"/>
    </reaction>
    <physiologicalReaction direction="left-to-right" evidence="15">
        <dbReference type="Rhea" id="RHEA:51645"/>
    </physiologicalReaction>
</comment>
<evidence type="ECO:0000256" key="12">
    <source>
        <dbReference type="ARBA" id="ARBA00025712"/>
    </source>
</evidence>
<dbReference type="GO" id="GO:0008203">
    <property type="term" value="P:cholesterol metabolic process"/>
    <property type="evidence" value="ECO:0007669"/>
    <property type="project" value="InterPro"/>
</dbReference>
<comment type="catalytic activity">
    <reaction evidence="16">
        <text>cholesterol + NADPH + O2 + H(+) = 7-dehydrocholesterol + NADP(+) + 2 H2O</text>
        <dbReference type="Rhea" id="RHEA:45024"/>
        <dbReference type="ChEBI" id="CHEBI:15377"/>
        <dbReference type="ChEBI" id="CHEBI:15378"/>
        <dbReference type="ChEBI" id="CHEBI:15379"/>
        <dbReference type="ChEBI" id="CHEBI:16113"/>
        <dbReference type="ChEBI" id="CHEBI:17759"/>
        <dbReference type="ChEBI" id="CHEBI:57783"/>
        <dbReference type="ChEBI" id="CHEBI:58349"/>
        <dbReference type="EC" id="1.14.19.21"/>
    </reaction>
    <physiologicalReaction direction="left-to-right" evidence="16">
        <dbReference type="Rhea" id="RHEA:45025"/>
    </physiologicalReaction>
</comment>
<keyword evidence="10" id="KW-0411">Iron-sulfur</keyword>
<evidence type="ECO:0000256" key="9">
    <source>
        <dbReference type="ARBA" id="ARBA00023004"/>
    </source>
</evidence>
<dbReference type="RefSeq" id="XP_004347526.2">
    <property type="nucleotide sequence ID" value="XM_004347476.2"/>
</dbReference>
<dbReference type="GO" id="GO:0005737">
    <property type="term" value="C:cytoplasm"/>
    <property type="evidence" value="ECO:0007669"/>
    <property type="project" value="TreeGrafter"/>
</dbReference>
<keyword evidence="9" id="KW-0408">Iron</keyword>
<dbReference type="InterPro" id="IPR050584">
    <property type="entry name" value="Cholesterol_7-desaturase"/>
</dbReference>
<feature type="transmembrane region" description="Helical" evidence="17">
    <location>
        <begin position="91"/>
        <end position="113"/>
    </location>
</feature>
<comment type="subcellular location">
    <subcellularLocation>
        <location evidence="2">Membrane</location>
    </subcellularLocation>
</comment>
<dbReference type="InParanoid" id="A0A0D2UG78"/>
<evidence type="ECO:0000256" key="15">
    <source>
        <dbReference type="ARBA" id="ARBA00047853"/>
    </source>
</evidence>
<dbReference type="PANTHER" id="PTHR21266:SF32">
    <property type="entry name" value="CHOLESTEROL 7-DESATURASE NVD"/>
    <property type="match status" value="1"/>
</dbReference>
<evidence type="ECO:0000256" key="11">
    <source>
        <dbReference type="ARBA" id="ARBA00023136"/>
    </source>
</evidence>
<comment type="pathway">
    <text evidence="12">Steroid hormone biosynthesis; dafachronic acid biosynthesis.</text>
</comment>
<protein>
    <recommendedName>
        <fullName evidence="14">cholesterol 7-desaturase</fullName>
        <ecNumber evidence="14">1.14.19.21</ecNumber>
    </recommendedName>
</protein>
<dbReference type="GO" id="GO:0051537">
    <property type="term" value="F:2 iron, 2 sulfur cluster binding"/>
    <property type="evidence" value="ECO:0007669"/>
    <property type="project" value="UniProtKB-KW"/>
</dbReference>
<dbReference type="SUPFAM" id="SSF50022">
    <property type="entry name" value="ISP domain"/>
    <property type="match status" value="1"/>
</dbReference>
<keyword evidence="21" id="KW-1185">Reference proteome</keyword>
<dbReference type="UniPathway" id="UPA01020"/>
<keyword evidence="7 17" id="KW-1133">Transmembrane helix</keyword>
<dbReference type="InterPro" id="IPR017941">
    <property type="entry name" value="Rieske_2Fe-2S"/>
</dbReference>
<feature type="chain" id="PRO_5002252613" description="cholesterol 7-desaturase" evidence="18">
    <location>
        <begin position="24"/>
        <end position="497"/>
    </location>
</feature>
<dbReference type="GO" id="GO:0016020">
    <property type="term" value="C:membrane"/>
    <property type="evidence" value="ECO:0007669"/>
    <property type="project" value="UniProtKB-SubCell"/>
</dbReference>
<dbReference type="OrthoDB" id="426882at2759"/>
<evidence type="ECO:0000259" key="19">
    <source>
        <dbReference type="PROSITE" id="PS51296"/>
    </source>
</evidence>
<feature type="domain" description="Rieske" evidence="19">
    <location>
        <begin position="160"/>
        <end position="256"/>
    </location>
</feature>
<dbReference type="GO" id="GO:0170056">
    <property type="term" value="F:cholesterol 7-desaturase [NAD(P)H] activity"/>
    <property type="evidence" value="ECO:0007669"/>
    <property type="project" value="UniProtKB-EC"/>
</dbReference>
<keyword evidence="5" id="KW-0001">2Fe-2S</keyword>
<evidence type="ECO:0000256" key="2">
    <source>
        <dbReference type="ARBA" id="ARBA00004370"/>
    </source>
</evidence>
<dbReference type="eggNOG" id="ENOG502QS20">
    <property type="taxonomic scope" value="Eukaryota"/>
</dbReference>
<keyword evidence="6" id="KW-0479">Metal-binding</keyword>
<keyword evidence="4 17" id="KW-0812">Transmembrane</keyword>
<evidence type="ECO:0000256" key="6">
    <source>
        <dbReference type="ARBA" id="ARBA00022723"/>
    </source>
</evidence>
<dbReference type="Pfam" id="PF00355">
    <property type="entry name" value="Rieske"/>
    <property type="match status" value="1"/>
</dbReference>
<evidence type="ECO:0000256" key="13">
    <source>
        <dbReference type="ARBA" id="ARBA00025729"/>
    </source>
</evidence>
<dbReference type="Gene3D" id="3.90.380.10">
    <property type="entry name" value="Naphthalene 1,2-dioxygenase Alpha Subunit, Chain A, domain 1"/>
    <property type="match status" value="1"/>
</dbReference>
<dbReference type="Pfam" id="PF19298">
    <property type="entry name" value="KshA_C"/>
    <property type="match status" value="1"/>
</dbReference>
<proteinExistence type="inferred from homology"/>
<evidence type="ECO:0000256" key="4">
    <source>
        <dbReference type="ARBA" id="ARBA00022692"/>
    </source>
</evidence>
<dbReference type="SUPFAM" id="SSF55961">
    <property type="entry name" value="Bet v1-like"/>
    <property type="match status" value="1"/>
</dbReference>
<comment type="pathway">
    <text evidence="3">Hormone biosynthesis.</text>
</comment>
<evidence type="ECO:0000313" key="21">
    <source>
        <dbReference type="Proteomes" id="UP000008743"/>
    </source>
</evidence>
<evidence type="ECO:0000256" key="17">
    <source>
        <dbReference type="SAM" id="Phobius"/>
    </source>
</evidence>